<dbReference type="InterPro" id="IPR011335">
    <property type="entry name" value="Restrct_endonuc-II-like"/>
</dbReference>
<accession>A0ABM1F2G3</accession>
<dbReference type="InterPro" id="IPR051703">
    <property type="entry name" value="NF-kappa-B_Signaling_Reg"/>
</dbReference>
<organism evidence="3 5">
    <name type="scientific">Priapulus caudatus</name>
    <name type="common">Priapulid worm</name>
    <dbReference type="NCBI Taxonomy" id="37621"/>
    <lineage>
        <taxon>Eukaryota</taxon>
        <taxon>Metazoa</taxon>
        <taxon>Ecdysozoa</taxon>
        <taxon>Scalidophora</taxon>
        <taxon>Priapulida</taxon>
        <taxon>Priapulimorpha</taxon>
        <taxon>Priapulimorphida</taxon>
        <taxon>Priapulidae</taxon>
        <taxon>Priapulus</taxon>
    </lineage>
</organism>
<evidence type="ECO:0000259" key="2">
    <source>
        <dbReference type="PROSITE" id="PS50966"/>
    </source>
</evidence>
<evidence type="ECO:0000313" key="3">
    <source>
        <dbReference type="Proteomes" id="UP000695022"/>
    </source>
</evidence>
<evidence type="ECO:0000256" key="1">
    <source>
        <dbReference type="PROSITE-ProRule" id="PRU00325"/>
    </source>
</evidence>
<keyword evidence="1" id="KW-0479">Metal-binding</keyword>
<dbReference type="CDD" id="cd22343">
    <property type="entry name" value="PDDEXK_lambda_exonuclease-like"/>
    <property type="match status" value="1"/>
</dbReference>
<name>A0ABM1F2G3_PRICU</name>
<dbReference type="RefSeq" id="XP_014678633.1">
    <property type="nucleotide sequence ID" value="XM_014823147.1"/>
</dbReference>
<dbReference type="PROSITE" id="PS50966">
    <property type="entry name" value="ZF_SWIM"/>
    <property type="match status" value="1"/>
</dbReference>
<proteinExistence type="predicted"/>
<dbReference type="GeneID" id="106818437"/>
<dbReference type="Gene3D" id="3.90.320.10">
    <property type="match status" value="1"/>
</dbReference>
<keyword evidence="1" id="KW-0862">Zinc</keyword>
<sequence length="404" mass="46464">MRIKACSVLVKDGSVFLSGLVGAAMKKKVSYAYKLRLCKETGEFLNSHCECPAGKGPNATCKHVAAVMLMLAKFVSSDCDPLIRKTCTENLQSFHRPKSVYSVSPVKAVDLPVQKKRKIDMEDPIPAKYRKCSGYEDRVRSVVLNYCSMSSQDLVIKYKYEKADIYTAAKDHHYMKKPLLECWVENASKLDDSQAKMLEKNTRKQADSSLWFQERRLRITASRFGEVVSLTKRRNIEKLCKSLNSNVQLHTAAISHGKTFESKAITAFEQKFSMKVQACGLHVRPDLYYLRASPDGLIGDNALLEVKCPYRGRDKLVASDLSFKFLCEKDGKIQLKRTHNYFDQIQGQLHVCKRSLCYFVVYTHKDLYVEEISYDRKYCELSLIPKLEIFYQKYYLDYLARHSF</sequence>
<dbReference type="PANTHER" id="PTHR46609:SF8">
    <property type="entry name" value="YQAJ VIRAL RECOMBINASE DOMAIN-CONTAINING PROTEIN"/>
    <property type="match status" value="1"/>
</dbReference>
<dbReference type="RefSeq" id="XP_014678634.1">
    <property type="nucleotide sequence ID" value="XM_014823148.1"/>
</dbReference>
<protein>
    <submittedName>
        <fullName evidence="4 5">Uncharacterized protein LOC106818437</fullName>
    </submittedName>
</protein>
<keyword evidence="1" id="KW-0863">Zinc-finger</keyword>
<evidence type="ECO:0000313" key="5">
    <source>
        <dbReference type="RefSeq" id="XP_014678634.1"/>
    </source>
</evidence>
<gene>
    <name evidence="4 5" type="primary">LOC106818437</name>
</gene>
<dbReference type="InterPro" id="IPR011604">
    <property type="entry name" value="PDDEXK-like_dom_sf"/>
</dbReference>
<dbReference type="Proteomes" id="UP000695022">
    <property type="component" value="Unplaced"/>
</dbReference>
<dbReference type="InterPro" id="IPR019080">
    <property type="entry name" value="YqaJ_viral_recombinase"/>
</dbReference>
<dbReference type="InterPro" id="IPR007527">
    <property type="entry name" value="Znf_SWIM"/>
</dbReference>
<dbReference type="Pfam" id="PF09588">
    <property type="entry name" value="YqaJ"/>
    <property type="match status" value="1"/>
</dbReference>
<evidence type="ECO:0000313" key="4">
    <source>
        <dbReference type="RefSeq" id="XP_014678633.1"/>
    </source>
</evidence>
<feature type="domain" description="SWIM-type" evidence="2">
    <location>
        <begin position="33"/>
        <end position="72"/>
    </location>
</feature>
<dbReference type="SUPFAM" id="SSF52980">
    <property type="entry name" value="Restriction endonuclease-like"/>
    <property type="match status" value="1"/>
</dbReference>
<reference evidence="4 5" key="1">
    <citation type="submission" date="2025-05" db="UniProtKB">
        <authorList>
            <consortium name="RefSeq"/>
        </authorList>
    </citation>
    <scope>IDENTIFICATION</scope>
</reference>
<keyword evidence="3" id="KW-1185">Reference proteome</keyword>
<dbReference type="PANTHER" id="PTHR46609">
    <property type="entry name" value="EXONUCLEASE, PHAGE-TYPE/RECB, C-TERMINAL DOMAIN-CONTAINING PROTEIN"/>
    <property type="match status" value="1"/>
</dbReference>